<keyword evidence="1" id="KW-0813">Transport</keyword>
<dbReference type="InterPro" id="IPR003593">
    <property type="entry name" value="AAA+_ATPase"/>
</dbReference>
<dbReference type="PROSITE" id="PS50893">
    <property type="entry name" value="ABC_TRANSPORTER_2"/>
    <property type="match status" value="1"/>
</dbReference>
<sequence length="260" mass="29545">MSEPLLEIKNLKKNFKVGLSNVVAVDDISFNIAKYDSVSIVGESGSGKTTLANLILGVEKQTSGSIRYNGEEIDFSNKGLRKTIQFVQQNPLSSLNPKKTIYQTLELPLKIHNICQRKEIKNKIIQLLQYVDLDESYLERHPYSLSGGQRQRISVARALACEPEIIIFDEPTSALDVLIQLKILNLLSELKEKLQLTYIFITHDLAVVRNISNKTIVMNKGRIVEMNNTQKVFESPKEEYTKELIRSIPTITEEEEKIKP</sequence>
<proteinExistence type="predicted"/>
<keyword evidence="2" id="KW-0547">Nucleotide-binding</keyword>
<dbReference type="Pfam" id="PF00005">
    <property type="entry name" value="ABC_tran"/>
    <property type="match status" value="1"/>
</dbReference>
<dbReference type="InterPro" id="IPR027417">
    <property type="entry name" value="P-loop_NTPase"/>
</dbReference>
<reference evidence="5" key="1">
    <citation type="submission" date="2018-05" db="EMBL/GenBank/DDBJ databases">
        <authorList>
            <person name="Lanie J.A."/>
            <person name="Ng W.-L."/>
            <person name="Kazmierczak K.M."/>
            <person name="Andrzejewski T.M."/>
            <person name="Davidsen T.M."/>
            <person name="Wayne K.J."/>
            <person name="Tettelin H."/>
            <person name="Glass J.I."/>
            <person name="Rusch D."/>
            <person name="Podicherti R."/>
            <person name="Tsui H.-C.T."/>
            <person name="Winkler M.E."/>
        </authorList>
    </citation>
    <scope>NUCLEOTIDE SEQUENCE</scope>
</reference>
<evidence type="ECO:0000256" key="2">
    <source>
        <dbReference type="ARBA" id="ARBA00022741"/>
    </source>
</evidence>
<dbReference type="EMBL" id="UINC01025283">
    <property type="protein sequence ID" value="SVB00572.1"/>
    <property type="molecule type" value="Genomic_DNA"/>
</dbReference>
<dbReference type="PANTHER" id="PTHR43776">
    <property type="entry name" value="TRANSPORT ATP-BINDING PROTEIN"/>
    <property type="match status" value="1"/>
</dbReference>
<dbReference type="CDD" id="cd03257">
    <property type="entry name" value="ABC_NikE_OppD_transporters"/>
    <property type="match status" value="1"/>
</dbReference>
<dbReference type="Gene3D" id="3.40.50.300">
    <property type="entry name" value="P-loop containing nucleotide triphosphate hydrolases"/>
    <property type="match status" value="1"/>
</dbReference>
<dbReference type="GO" id="GO:0016887">
    <property type="term" value="F:ATP hydrolysis activity"/>
    <property type="evidence" value="ECO:0007669"/>
    <property type="project" value="InterPro"/>
</dbReference>
<dbReference type="InterPro" id="IPR003439">
    <property type="entry name" value="ABC_transporter-like_ATP-bd"/>
</dbReference>
<keyword evidence="3" id="KW-0067">ATP-binding</keyword>
<dbReference type="AlphaFoldDB" id="A0A382AHG7"/>
<dbReference type="SMART" id="SM00382">
    <property type="entry name" value="AAA"/>
    <property type="match status" value="1"/>
</dbReference>
<name>A0A382AHG7_9ZZZZ</name>
<dbReference type="InterPro" id="IPR050319">
    <property type="entry name" value="ABC_transp_ATP-bind"/>
</dbReference>
<dbReference type="GO" id="GO:0005524">
    <property type="term" value="F:ATP binding"/>
    <property type="evidence" value="ECO:0007669"/>
    <property type="project" value="UniProtKB-KW"/>
</dbReference>
<evidence type="ECO:0000256" key="3">
    <source>
        <dbReference type="ARBA" id="ARBA00022840"/>
    </source>
</evidence>
<evidence type="ECO:0000256" key="1">
    <source>
        <dbReference type="ARBA" id="ARBA00022448"/>
    </source>
</evidence>
<protein>
    <recommendedName>
        <fullName evidence="4">ABC transporter domain-containing protein</fullName>
    </recommendedName>
</protein>
<evidence type="ECO:0000259" key="4">
    <source>
        <dbReference type="PROSITE" id="PS50893"/>
    </source>
</evidence>
<accession>A0A382AHG7</accession>
<evidence type="ECO:0000313" key="5">
    <source>
        <dbReference type="EMBL" id="SVB00572.1"/>
    </source>
</evidence>
<dbReference type="InterPro" id="IPR017871">
    <property type="entry name" value="ABC_transporter-like_CS"/>
</dbReference>
<dbReference type="GO" id="GO:0055085">
    <property type="term" value="P:transmembrane transport"/>
    <property type="evidence" value="ECO:0007669"/>
    <property type="project" value="UniProtKB-ARBA"/>
</dbReference>
<dbReference type="PROSITE" id="PS00211">
    <property type="entry name" value="ABC_TRANSPORTER_1"/>
    <property type="match status" value="1"/>
</dbReference>
<gene>
    <name evidence="5" type="ORF">METZ01_LOCUS153426</name>
</gene>
<feature type="domain" description="ABC transporter" evidence="4">
    <location>
        <begin position="6"/>
        <end position="245"/>
    </location>
</feature>
<organism evidence="5">
    <name type="scientific">marine metagenome</name>
    <dbReference type="NCBI Taxonomy" id="408172"/>
    <lineage>
        <taxon>unclassified sequences</taxon>
        <taxon>metagenomes</taxon>
        <taxon>ecological metagenomes</taxon>
    </lineage>
</organism>
<dbReference type="SUPFAM" id="SSF52540">
    <property type="entry name" value="P-loop containing nucleoside triphosphate hydrolases"/>
    <property type="match status" value="1"/>
</dbReference>